<keyword evidence="3 6" id="KW-0378">Hydrolase</keyword>
<keyword evidence="7" id="KW-1185">Reference proteome</keyword>
<dbReference type="PANTHER" id="PTHR17224:SF1">
    <property type="entry name" value="PEPTIDYL-TRNA HYDROLASE"/>
    <property type="match status" value="1"/>
</dbReference>
<dbReference type="OrthoDB" id="1711136at2759"/>
<dbReference type="PROSITE" id="PS01196">
    <property type="entry name" value="PEPT_TRNA_HYDROL_2"/>
    <property type="match status" value="1"/>
</dbReference>
<protein>
    <recommendedName>
        <fullName evidence="1">peptidyl-tRNA hydrolase</fullName>
        <ecNumber evidence="1">3.1.1.29</ecNumber>
    </recommendedName>
</protein>
<dbReference type="AlphaFoldDB" id="A0A371D5R0"/>
<gene>
    <name evidence="6" type="ORF">OH76DRAFT_1405429</name>
</gene>
<dbReference type="InterPro" id="IPR001328">
    <property type="entry name" value="Pept_tRNA_hydro"/>
</dbReference>
<sequence length="185" mass="20246">MAHSHFLIVGLGNITHPMTRHSIGHLLIDVLTTRLGIPLASERGGYAATTDLKLEQNTVTLTFFKPRALMNISGRPTVQMLRRTAVNPANMVVIHDSVDHKPCVLSPKFGGSAGGHNGVRDIISALGNNQDFHRLRLGVGRDGELADYVLGPLSTHERTYWGVTGPGSELVWRELTRIIQKSLKT</sequence>
<dbReference type="GO" id="GO:0004045">
    <property type="term" value="F:peptidyl-tRNA hydrolase activity"/>
    <property type="evidence" value="ECO:0007669"/>
    <property type="project" value="UniProtKB-EC"/>
</dbReference>
<accession>A0A371D5R0</accession>
<evidence type="ECO:0000256" key="2">
    <source>
        <dbReference type="ARBA" id="ARBA00022555"/>
    </source>
</evidence>
<keyword evidence="2" id="KW-0820">tRNA-binding</keyword>
<dbReference type="SUPFAM" id="SSF53178">
    <property type="entry name" value="Peptidyl-tRNA hydrolase-like"/>
    <property type="match status" value="1"/>
</dbReference>
<dbReference type="STRING" id="139420.A0A371D5R0"/>
<dbReference type="GO" id="GO:0000049">
    <property type="term" value="F:tRNA binding"/>
    <property type="evidence" value="ECO:0007669"/>
    <property type="project" value="UniProtKB-KW"/>
</dbReference>
<reference evidence="6 7" key="1">
    <citation type="journal article" date="2018" name="Biotechnol. Biofuels">
        <title>Integrative visual omics of the white-rot fungus Polyporus brumalis exposes the biotechnological potential of its oxidative enzymes for delignifying raw plant biomass.</title>
        <authorList>
            <person name="Miyauchi S."/>
            <person name="Rancon A."/>
            <person name="Drula E."/>
            <person name="Hage H."/>
            <person name="Chaduli D."/>
            <person name="Favel A."/>
            <person name="Grisel S."/>
            <person name="Henrissat B."/>
            <person name="Herpoel-Gimbert I."/>
            <person name="Ruiz-Duenas F.J."/>
            <person name="Chevret D."/>
            <person name="Hainaut M."/>
            <person name="Lin J."/>
            <person name="Wang M."/>
            <person name="Pangilinan J."/>
            <person name="Lipzen A."/>
            <person name="Lesage-Meessen L."/>
            <person name="Navarro D."/>
            <person name="Riley R."/>
            <person name="Grigoriev I.V."/>
            <person name="Zhou S."/>
            <person name="Raouche S."/>
            <person name="Rosso M.N."/>
        </authorList>
    </citation>
    <scope>NUCLEOTIDE SEQUENCE [LARGE SCALE GENOMIC DNA]</scope>
    <source>
        <strain evidence="6 7">BRFM 1820</strain>
    </source>
</reference>
<keyword evidence="4" id="KW-0694">RNA-binding</keyword>
<proteinExistence type="inferred from homology"/>
<dbReference type="EC" id="3.1.1.29" evidence="1"/>
<dbReference type="PANTHER" id="PTHR17224">
    <property type="entry name" value="PEPTIDYL-TRNA HYDROLASE"/>
    <property type="match status" value="1"/>
</dbReference>
<dbReference type="Proteomes" id="UP000256964">
    <property type="component" value="Unassembled WGS sequence"/>
</dbReference>
<evidence type="ECO:0000256" key="4">
    <source>
        <dbReference type="ARBA" id="ARBA00022884"/>
    </source>
</evidence>
<dbReference type="Pfam" id="PF01195">
    <property type="entry name" value="Pept_tRNA_hydro"/>
    <property type="match status" value="1"/>
</dbReference>
<dbReference type="Gene3D" id="3.40.50.1470">
    <property type="entry name" value="Peptidyl-tRNA hydrolase"/>
    <property type="match status" value="1"/>
</dbReference>
<evidence type="ECO:0000313" key="7">
    <source>
        <dbReference type="Proteomes" id="UP000256964"/>
    </source>
</evidence>
<evidence type="ECO:0000256" key="5">
    <source>
        <dbReference type="ARBA" id="ARBA00038063"/>
    </source>
</evidence>
<name>A0A371D5R0_9APHY</name>
<evidence type="ECO:0000256" key="1">
    <source>
        <dbReference type="ARBA" id="ARBA00013260"/>
    </source>
</evidence>
<organism evidence="6 7">
    <name type="scientific">Lentinus brumalis</name>
    <dbReference type="NCBI Taxonomy" id="2498619"/>
    <lineage>
        <taxon>Eukaryota</taxon>
        <taxon>Fungi</taxon>
        <taxon>Dikarya</taxon>
        <taxon>Basidiomycota</taxon>
        <taxon>Agaricomycotina</taxon>
        <taxon>Agaricomycetes</taxon>
        <taxon>Polyporales</taxon>
        <taxon>Polyporaceae</taxon>
        <taxon>Lentinus</taxon>
    </lineage>
</organism>
<dbReference type="InterPro" id="IPR036416">
    <property type="entry name" value="Pept_tRNA_hydro_sf"/>
</dbReference>
<evidence type="ECO:0000256" key="3">
    <source>
        <dbReference type="ARBA" id="ARBA00022801"/>
    </source>
</evidence>
<dbReference type="InterPro" id="IPR018171">
    <property type="entry name" value="Pept_tRNA_hydro_CS"/>
</dbReference>
<dbReference type="EMBL" id="KZ857415">
    <property type="protein sequence ID" value="RDX47876.1"/>
    <property type="molecule type" value="Genomic_DNA"/>
</dbReference>
<comment type="similarity">
    <text evidence="5">Belongs to the PTH family.</text>
</comment>
<dbReference type="NCBIfam" id="TIGR00447">
    <property type="entry name" value="pth"/>
    <property type="match status" value="1"/>
</dbReference>
<evidence type="ECO:0000313" key="6">
    <source>
        <dbReference type="EMBL" id="RDX47876.1"/>
    </source>
</evidence>